<reference evidence="4" key="1">
    <citation type="submission" date="2016-04" db="EMBL/GenBank/DDBJ databases">
        <authorList>
            <person name="Guldener U."/>
            <person name="Guldener U."/>
        </authorList>
    </citation>
    <scope>NUCLEOTIDE SEQUENCE [LARGE SCALE GENOMIC DNA]</scope>
    <source>
        <strain evidence="4">UB2112</strain>
    </source>
</reference>
<evidence type="ECO:0000256" key="1">
    <source>
        <dbReference type="SAM" id="Phobius"/>
    </source>
</evidence>
<dbReference type="GO" id="GO:0016020">
    <property type="term" value="C:membrane"/>
    <property type="evidence" value="ECO:0007669"/>
    <property type="project" value="InterPro"/>
</dbReference>
<sequence length="379" mass="43647">MANVSWAGRCSNIGRRRWLLLSLACFLLTVLYLFKRDRTLQNTLSYSTRPLWDKSDSTTPQKEIKHYTTWSIPANDIAACRRHAWTPYTPAQRPKVYDVIIFSVELEMLELRFQELYDSVDAFVIVESNTTFTGKPKQLGFDLSRYATYRDKIKYFTIAGRALAPGEGPFAIEGEQRYKATELLRTQVQPPQGSLIIMSDVDEIPSLAAVQLLSSCQAPLPLHLSFKSYIYSFEFPTAAKSWRAQVHAWSPTHTWYNHGKVSDNILLDAGWHCSSCFSRISDYQFKMQSYSHSDRLFGNRHWRQLLHPKLILDKICAGKDLFDMLPEAYTWSELLYRWSGEAHSNSTANLPRGLMNDQKQFEFLLPGGCKARDLTSRLE</sequence>
<accession>A0A1K0G411</accession>
<keyword evidence="2" id="KW-0808">Transferase</keyword>
<dbReference type="EMBL" id="LT558123">
    <property type="protein sequence ID" value="SAM82150.1"/>
    <property type="molecule type" value="Genomic_DNA"/>
</dbReference>
<evidence type="ECO:0000313" key="2">
    <source>
        <dbReference type="EMBL" id="SAM82150.1"/>
    </source>
</evidence>
<dbReference type="PANTHER" id="PTHR12224:SF0">
    <property type="entry name" value="BETA-1,4-MANNOSYL-GLYCOPROTEIN 4-BETA-N-ACETYLGLUCOSAMINYLTRANSFERASE"/>
    <property type="match status" value="1"/>
</dbReference>
<evidence type="ECO:0000313" key="4">
    <source>
        <dbReference type="Proteomes" id="UP000179920"/>
    </source>
</evidence>
<evidence type="ECO:0000313" key="5">
    <source>
        <dbReference type="Proteomes" id="UP000658997"/>
    </source>
</evidence>
<evidence type="ECO:0000313" key="3">
    <source>
        <dbReference type="EMBL" id="SYW78121.1"/>
    </source>
</evidence>
<dbReference type="Proteomes" id="UP000179920">
    <property type="component" value="Chromosome VII"/>
</dbReference>
<proteinExistence type="predicted"/>
<reference evidence="2" key="2">
    <citation type="submission" date="2016-04" db="EMBL/GenBank/DDBJ databases">
        <authorList>
            <person name="Evans L.H."/>
            <person name="Alamgir A."/>
            <person name="Owens N."/>
            <person name="Weber N.D."/>
            <person name="Virtaneva K."/>
            <person name="Barbian K."/>
            <person name="Babar A."/>
            <person name="Rosenke K."/>
        </authorList>
    </citation>
    <scope>NUCLEOTIDE SEQUENCE</scope>
    <source>
        <strain evidence="2">UB2112</strain>
    </source>
</reference>
<dbReference type="Proteomes" id="UP000658997">
    <property type="component" value="Unassembled WGS sequence"/>
</dbReference>
<keyword evidence="1" id="KW-0812">Transmembrane</keyword>
<keyword evidence="2" id="KW-0328">Glycosyltransferase</keyword>
<name>A0A1K0G411_9BASI</name>
<dbReference type="PANTHER" id="PTHR12224">
    <property type="entry name" value="BETA-1,4-MANNOSYL-GLYCOPROTEIN BETA-1,4-N-ACETYLGLUCOSAMINYL-TRANSFERASE"/>
    <property type="match status" value="1"/>
</dbReference>
<keyword evidence="5" id="KW-1185">Reference proteome</keyword>
<dbReference type="AlphaFoldDB" id="A0A1K0G411"/>
<organism evidence="2 4">
    <name type="scientific">Ustilago bromivora</name>
    <dbReference type="NCBI Taxonomy" id="307758"/>
    <lineage>
        <taxon>Eukaryota</taxon>
        <taxon>Fungi</taxon>
        <taxon>Dikarya</taxon>
        <taxon>Basidiomycota</taxon>
        <taxon>Ustilaginomycotina</taxon>
        <taxon>Ustilaginomycetes</taxon>
        <taxon>Ustilaginales</taxon>
        <taxon>Ustilaginaceae</taxon>
        <taxon>Ustilago</taxon>
    </lineage>
</organism>
<keyword evidence="1" id="KW-0472">Membrane</keyword>
<protein>
    <submittedName>
        <fullName evidence="2">Related to N-acetylglucosaminyltransferase</fullName>
    </submittedName>
</protein>
<feature type="transmembrane region" description="Helical" evidence="1">
    <location>
        <begin position="18"/>
        <end position="34"/>
    </location>
</feature>
<dbReference type="InterPro" id="IPR006813">
    <property type="entry name" value="Glyco_trans_17"/>
</dbReference>
<dbReference type="OrthoDB" id="6474464at2759"/>
<reference evidence="3" key="3">
    <citation type="submission" date="2018-08" db="EMBL/GenBank/DDBJ databases">
        <authorList>
            <person name="Guldener U."/>
        </authorList>
    </citation>
    <scope>NUCLEOTIDE SEQUENCE</scope>
    <source>
        <strain evidence="3">UB2</strain>
    </source>
</reference>
<dbReference type="GO" id="GO:0003830">
    <property type="term" value="F:beta-1,4-mannosylglycoprotein 4-beta-N-acetylglucosaminyltransferase activity"/>
    <property type="evidence" value="ECO:0007669"/>
    <property type="project" value="InterPro"/>
</dbReference>
<dbReference type="Pfam" id="PF04724">
    <property type="entry name" value="Glyco_transf_17"/>
    <property type="match status" value="1"/>
</dbReference>
<dbReference type="EMBL" id="ULHB01000034">
    <property type="protein sequence ID" value="SYW78121.1"/>
    <property type="molecule type" value="Genomic_DNA"/>
</dbReference>
<keyword evidence="1" id="KW-1133">Transmembrane helix</keyword>
<gene>
    <name evidence="3" type="ORF">UBRO2_02313</name>
    <name evidence="2" type="ORF">UBRO_04881</name>
</gene>
<dbReference type="GO" id="GO:0006044">
    <property type="term" value="P:N-acetylglucosamine metabolic process"/>
    <property type="evidence" value="ECO:0007669"/>
    <property type="project" value="TreeGrafter"/>
</dbReference>